<comment type="caution">
    <text evidence="1">The sequence shown here is derived from an EMBL/GenBank/DDBJ whole genome shotgun (WGS) entry which is preliminary data.</text>
</comment>
<name>A0A4R9APD3_9MICO</name>
<dbReference type="AlphaFoldDB" id="A0A4R9APD3"/>
<reference evidence="1 2" key="1">
    <citation type="submission" date="2019-03" db="EMBL/GenBank/DDBJ databases">
        <title>Genomics of glacier-inhabiting Cryobacterium strains.</title>
        <authorList>
            <person name="Liu Q."/>
            <person name="Xin Y.-H."/>
        </authorList>
    </citation>
    <scope>NUCLEOTIDE SEQUENCE [LARGE SCALE GENOMIC DNA]</scope>
    <source>
        <strain evidence="1 2">Sr36</strain>
    </source>
</reference>
<protein>
    <submittedName>
        <fullName evidence="1">Uncharacterized protein</fullName>
    </submittedName>
</protein>
<accession>A0A4R9APD3</accession>
<proteinExistence type="predicted"/>
<evidence type="ECO:0000313" key="2">
    <source>
        <dbReference type="Proteomes" id="UP000298154"/>
    </source>
</evidence>
<dbReference type="Proteomes" id="UP000298154">
    <property type="component" value="Unassembled WGS sequence"/>
</dbReference>
<keyword evidence="2" id="KW-1185">Reference proteome</keyword>
<dbReference type="OrthoDB" id="4457696at2"/>
<evidence type="ECO:0000313" key="1">
    <source>
        <dbReference type="EMBL" id="TFD66403.1"/>
    </source>
</evidence>
<organism evidence="1 2">
    <name type="scientific">Cryobacterium ruanii</name>
    <dbReference type="NCBI Taxonomy" id="1259197"/>
    <lineage>
        <taxon>Bacteria</taxon>
        <taxon>Bacillati</taxon>
        <taxon>Actinomycetota</taxon>
        <taxon>Actinomycetes</taxon>
        <taxon>Micrococcales</taxon>
        <taxon>Microbacteriaceae</taxon>
        <taxon>Cryobacterium</taxon>
    </lineage>
</organism>
<dbReference type="EMBL" id="SOHK01000012">
    <property type="protein sequence ID" value="TFD66403.1"/>
    <property type="molecule type" value="Genomic_DNA"/>
</dbReference>
<gene>
    <name evidence="1" type="ORF">E3T47_07915</name>
</gene>
<dbReference type="RefSeq" id="WP_134555537.1">
    <property type="nucleotide sequence ID" value="NZ_SOHK01000012.1"/>
</dbReference>
<sequence>MSQVTDSTRSACSGAFAGAIAVIVLLSGCAGLPGYPAATDTPVAQLAAGVDCQAPNLNNNWIVVPEGVPAQTDLTATRPDAPTPGMVPAGFEPVAASLCTFFGSIDTAEGRWSAVTVETRTGDFDALLAALDEPNDQAGLNQACTADMELVPELWLENVDGEAVRAAWPRTSCGKTKPATSQALDKLELTDTVKLPLVLQITRPALDAGCAMSTSAPEQSLLFGVTSLQTLPGANDIGHETELSTIPASPPQPPSYAGVDAASVCVYTVDSKSEPELESVEGLDGEALNGGMMSLQFGTFSSATTLAADAAALLPAAASALQAPECNANFTRFAVVWPERAGTRLDSPIQVELDGCQRLFVPGSQALMPAPALLAALTA</sequence>